<dbReference type="InterPro" id="IPR001314">
    <property type="entry name" value="Peptidase_S1A"/>
</dbReference>
<evidence type="ECO:0000313" key="10">
    <source>
        <dbReference type="EMBL" id="EJK46052.1"/>
    </source>
</evidence>
<keyword evidence="8" id="KW-0378">Hydrolase</keyword>
<evidence type="ECO:0000256" key="2">
    <source>
        <dbReference type="ARBA" id="ARBA00007664"/>
    </source>
</evidence>
<dbReference type="eggNOG" id="KOG3627">
    <property type="taxonomic scope" value="Eukaryota"/>
</dbReference>
<dbReference type="Pfam" id="PF00089">
    <property type="entry name" value="Trypsin"/>
    <property type="match status" value="1"/>
</dbReference>
<evidence type="ECO:0000256" key="8">
    <source>
        <dbReference type="RuleBase" id="RU363034"/>
    </source>
</evidence>
<comment type="subcellular location">
    <subcellularLocation>
        <location evidence="1">Secreted</location>
    </subcellularLocation>
</comment>
<evidence type="ECO:0000256" key="7">
    <source>
        <dbReference type="ARBA" id="ARBA00023180"/>
    </source>
</evidence>
<keyword evidence="5" id="KW-0843">Virulence</keyword>
<dbReference type="PROSITE" id="PS50240">
    <property type="entry name" value="TRYPSIN_DOM"/>
    <property type="match status" value="1"/>
</dbReference>
<keyword evidence="7" id="KW-0325">Glycoprotein</keyword>
<dbReference type="FunFam" id="2.40.10.10:FF:000166">
    <property type="entry name" value="Trypsin"/>
    <property type="match status" value="1"/>
</dbReference>
<evidence type="ECO:0000313" key="11">
    <source>
        <dbReference type="Proteomes" id="UP000266841"/>
    </source>
</evidence>
<dbReference type="FunFam" id="2.40.10.10:FF:000054">
    <property type="entry name" value="Complement C1r subcomponent"/>
    <property type="match status" value="1"/>
</dbReference>
<dbReference type="PROSITE" id="PS00135">
    <property type="entry name" value="TRYPSIN_SER"/>
    <property type="match status" value="1"/>
</dbReference>
<dbReference type="OrthoDB" id="104223at2759"/>
<keyword evidence="11" id="KW-1185">Reference proteome</keyword>
<dbReference type="SUPFAM" id="SSF50494">
    <property type="entry name" value="Trypsin-like serine proteases"/>
    <property type="match status" value="1"/>
</dbReference>
<dbReference type="InterPro" id="IPR043504">
    <property type="entry name" value="Peptidase_S1_PA_chymotrypsin"/>
</dbReference>
<accession>K0RHE7</accession>
<dbReference type="GO" id="GO:0005576">
    <property type="term" value="C:extracellular region"/>
    <property type="evidence" value="ECO:0007669"/>
    <property type="project" value="UniProtKB-SubCell"/>
</dbReference>
<name>K0RHE7_THAOC</name>
<dbReference type="EMBL" id="AGNL01048032">
    <property type="protein sequence ID" value="EJK46052.1"/>
    <property type="molecule type" value="Genomic_DNA"/>
</dbReference>
<dbReference type="AlphaFoldDB" id="K0RHE7"/>
<evidence type="ECO:0000256" key="5">
    <source>
        <dbReference type="ARBA" id="ARBA00023026"/>
    </source>
</evidence>
<dbReference type="CDD" id="cd00190">
    <property type="entry name" value="Tryp_SPc"/>
    <property type="match status" value="1"/>
</dbReference>
<dbReference type="PROSITE" id="PS00134">
    <property type="entry name" value="TRYPSIN_HIS"/>
    <property type="match status" value="1"/>
</dbReference>
<dbReference type="InterPro" id="IPR009003">
    <property type="entry name" value="Peptidase_S1_PA"/>
</dbReference>
<dbReference type="PRINTS" id="PR00722">
    <property type="entry name" value="CHYMOTRYPSIN"/>
</dbReference>
<organism evidence="10 11">
    <name type="scientific">Thalassiosira oceanica</name>
    <name type="common">Marine diatom</name>
    <dbReference type="NCBI Taxonomy" id="159749"/>
    <lineage>
        <taxon>Eukaryota</taxon>
        <taxon>Sar</taxon>
        <taxon>Stramenopiles</taxon>
        <taxon>Ochrophyta</taxon>
        <taxon>Bacillariophyta</taxon>
        <taxon>Coscinodiscophyceae</taxon>
        <taxon>Thalassiosirophycidae</taxon>
        <taxon>Thalassiosirales</taxon>
        <taxon>Thalassiosiraceae</taxon>
        <taxon>Thalassiosira</taxon>
    </lineage>
</organism>
<protein>
    <recommendedName>
        <fullName evidence="9">Peptidase S1 domain-containing protein</fullName>
    </recommendedName>
</protein>
<dbReference type="PANTHER" id="PTHR24276">
    <property type="entry name" value="POLYSERASE-RELATED"/>
    <property type="match status" value="1"/>
</dbReference>
<dbReference type="PANTHER" id="PTHR24276:SF91">
    <property type="entry name" value="AT26814P-RELATED"/>
    <property type="match status" value="1"/>
</dbReference>
<dbReference type="GO" id="GO:0006508">
    <property type="term" value="P:proteolysis"/>
    <property type="evidence" value="ECO:0007669"/>
    <property type="project" value="UniProtKB-KW"/>
</dbReference>
<dbReference type="SMART" id="SM00020">
    <property type="entry name" value="Tryp_SPc"/>
    <property type="match status" value="1"/>
</dbReference>
<evidence type="ECO:0000259" key="9">
    <source>
        <dbReference type="PROSITE" id="PS50240"/>
    </source>
</evidence>
<proteinExistence type="inferred from homology"/>
<dbReference type="InterPro" id="IPR018114">
    <property type="entry name" value="TRYPSIN_HIS"/>
</dbReference>
<dbReference type="Proteomes" id="UP000266841">
    <property type="component" value="Unassembled WGS sequence"/>
</dbReference>
<comment type="caution">
    <text evidence="10">The sequence shown here is derived from an EMBL/GenBank/DDBJ whole genome shotgun (WGS) entry which is preliminary data.</text>
</comment>
<keyword evidence="8" id="KW-0720">Serine protease</keyword>
<keyword evidence="3" id="KW-0964">Secreted</keyword>
<dbReference type="InterPro" id="IPR033116">
    <property type="entry name" value="TRYPSIN_SER"/>
</dbReference>
<dbReference type="GO" id="GO:0004252">
    <property type="term" value="F:serine-type endopeptidase activity"/>
    <property type="evidence" value="ECO:0007669"/>
    <property type="project" value="InterPro"/>
</dbReference>
<evidence type="ECO:0000256" key="4">
    <source>
        <dbReference type="ARBA" id="ARBA00022729"/>
    </source>
</evidence>
<keyword evidence="6" id="KW-1015">Disulfide bond</keyword>
<reference evidence="10 11" key="1">
    <citation type="journal article" date="2012" name="Genome Biol.">
        <title>Genome and low-iron response of an oceanic diatom adapted to chronic iron limitation.</title>
        <authorList>
            <person name="Lommer M."/>
            <person name="Specht M."/>
            <person name="Roy A.S."/>
            <person name="Kraemer L."/>
            <person name="Andreson R."/>
            <person name="Gutowska M.A."/>
            <person name="Wolf J."/>
            <person name="Bergner S.V."/>
            <person name="Schilhabel M.B."/>
            <person name="Klostermeier U.C."/>
            <person name="Beiko R.G."/>
            <person name="Rosenstiel P."/>
            <person name="Hippler M."/>
            <person name="Laroche J."/>
        </authorList>
    </citation>
    <scope>NUCLEOTIDE SEQUENCE [LARGE SCALE GENOMIC DNA]</scope>
    <source>
        <strain evidence="10 11">CCMP1005</strain>
    </source>
</reference>
<keyword evidence="8" id="KW-0645">Protease</keyword>
<dbReference type="InterPro" id="IPR001254">
    <property type="entry name" value="Trypsin_dom"/>
</dbReference>
<keyword evidence="4" id="KW-0732">Signal</keyword>
<dbReference type="Gene3D" id="2.40.10.10">
    <property type="entry name" value="Trypsin-like serine proteases"/>
    <property type="match status" value="1"/>
</dbReference>
<dbReference type="InterPro" id="IPR050430">
    <property type="entry name" value="Peptidase_S1"/>
</dbReference>
<sequence length="658" mass="72112">MEEGTRLRMTSTRRHRRLLCSLTSAAAATLCLSSVDASLHKRNTGVLTSSAEALDRRFASQSSNLRRRSDEFDPLGGTRLSAAVLGGLQSPPSRELVEAGDHTKIIGGSVVEDGKYSYIASINYFTSHFCGGSLVAPDIVLTAAHCAGYATQIELGRYDKGVAMSGDAERIEVAFEIVHPSYDPNNVNNDFMIIKLVEPSTRHNLVSLNTDPNVPNTQGEKLQIMGWGDTVADDDVNVPGVELLEAELEFVPNAVCQSKEGRMENGDYVDYFAAARPQGMINDNMMCAQDMDSDVVDEDTCVGDSGGPMVLRDFDSNGDLQVGVVSWGIGCASQIFPGVYSRVSSQYGWIRQQICVNSDDPPASYKCDELSEEELSGGVQFPVEEEEATDGKTFVTVEVALDSKPQVGLVTFTPLLVVYSTRAPQDFSWIVSTVDSPNGQSVAAIPPGFYSKEFANYAFHHKLEVDIDEFYRISLLDKQGDGLGGYVAVYRGNVPILSNLIMYEKLFYKSSGSDMTRVDHAFYTGKDPPNFFSLKLHFDKFPRDVWWKLESALDGVILAQKPNGWYNERFELMSVVEKIPVFGNRLDNVSYRFTIGDAYPCEDDPNEVCGDGICCNYGNGKYELFSGNVEDGVLLATGGSYELQESVLIEPPGTKSVA</sequence>
<evidence type="ECO:0000256" key="3">
    <source>
        <dbReference type="ARBA" id="ARBA00022525"/>
    </source>
</evidence>
<evidence type="ECO:0000256" key="1">
    <source>
        <dbReference type="ARBA" id="ARBA00004613"/>
    </source>
</evidence>
<feature type="domain" description="Peptidase S1" evidence="9">
    <location>
        <begin position="105"/>
        <end position="355"/>
    </location>
</feature>
<comment type="similarity">
    <text evidence="2">Belongs to the peptidase S1 family.</text>
</comment>
<gene>
    <name evidence="10" type="ORF">THAOC_35304</name>
</gene>
<evidence type="ECO:0000256" key="6">
    <source>
        <dbReference type="ARBA" id="ARBA00023157"/>
    </source>
</evidence>